<dbReference type="AlphaFoldDB" id="A0A1H6KCA9"/>
<feature type="transmembrane region" description="Helical" evidence="1">
    <location>
        <begin position="120"/>
        <end position="140"/>
    </location>
</feature>
<evidence type="ECO:0000313" key="2">
    <source>
        <dbReference type="EMBL" id="SEH73004.1"/>
    </source>
</evidence>
<reference evidence="3" key="1">
    <citation type="submission" date="2016-09" db="EMBL/GenBank/DDBJ databases">
        <authorList>
            <person name="Koehorst J."/>
        </authorList>
    </citation>
    <scope>NUCLEOTIDE SEQUENCE [LARGE SCALE GENOMIC DNA]</scope>
</reference>
<dbReference type="KEGG" id="agl:PYTT_0290"/>
<accession>A0A1H6KCA9</accession>
<keyword evidence="1" id="KW-1133">Transmembrane helix</keyword>
<feature type="transmembrane region" description="Helical" evidence="1">
    <location>
        <begin position="28"/>
        <end position="46"/>
    </location>
</feature>
<evidence type="ECO:0000256" key="1">
    <source>
        <dbReference type="SAM" id="Phobius"/>
    </source>
</evidence>
<feature type="transmembrane region" description="Helical" evidence="1">
    <location>
        <begin position="5"/>
        <end position="22"/>
    </location>
</feature>
<sequence length="189" mass="21057">MRACLRVCLIAVLCCLLVWWFHVPWDGYVLVGMVVGAPFLLFFLLADRKACAHGEGGEGSVKATAWWRLVLSAVLVFLGSSLVVLLYKESMAEYVGHMDYPQGVPYYADEYEYDVKVAELLAAMALSLCMALIPALFVLDRKLVLPLRVWVILSVAALFPFVQVATLRPPWAKLQTMAEEAERKTLSDG</sequence>
<protein>
    <submittedName>
        <fullName evidence="2">Uncharacterized protein</fullName>
    </submittedName>
</protein>
<gene>
    <name evidence="2" type="ORF">PYTT_0290</name>
</gene>
<feature type="transmembrane region" description="Helical" evidence="1">
    <location>
        <begin position="147"/>
        <end position="167"/>
    </location>
</feature>
<proteinExistence type="predicted"/>
<dbReference type="STRING" id="1679444.PYTT_0290"/>
<keyword evidence="1" id="KW-0472">Membrane</keyword>
<organism evidence="2 3">
    <name type="scientific">Akkermansia glycaniphila</name>
    <dbReference type="NCBI Taxonomy" id="1679444"/>
    <lineage>
        <taxon>Bacteria</taxon>
        <taxon>Pseudomonadati</taxon>
        <taxon>Verrucomicrobiota</taxon>
        <taxon>Verrucomicrobiia</taxon>
        <taxon>Verrucomicrobiales</taxon>
        <taxon>Akkermansiaceae</taxon>
        <taxon>Akkermansia</taxon>
    </lineage>
</organism>
<dbReference type="EMBL" id="LT629973">
    <property type="protein sequence ID" value="SEH73004.1"/>
    <property type="molecule type" value="Genomic_DNA"/>
</dbReference>
<dbReference type="Proteomes" id="UP000176204">
    <property type="component" value="Chromosome I"/>
</dbReference>
<keyword evidence="3" id="KW-1185">Reference proteome</keyword>
<keyword evidence="1" id="KW-0812">Transmembrane</keyword>
<dbReference type="RefSeq" id="WP_218107247.1">
    <property type="nucleotide sequence ID" value="NZ_LIGX01000002.1"/>
</dbReference>
<feature type="transmembrane region" description="Helical" evidence="1">
    <location>
        <begin position="66"/>
        <end position="87"/>
    </location>
</feature>
<name>A0A1H6KCA9_9BACT</name>
<evidence type="ECO:0000313" key="3">
    <source>
        <dbReference type="Proteomes" id="UP000176204"/>
    </source>
</evidence>